<organism evidence="2">
    <name type="scientific">Eucalyptus grandis</name>
    <name type="common">Flooded gum</name>
    <dbReference type="NCBI Taxonomy" id="71139"/>
    <lineage>
        <taxon>Eukaryota</taxon>
        <taxon>Viridiplantae</taxon>
        <taxon>Streptophyta</taxon>
        <taxon>Embryophyta</taxon>
        <taxon>Tracheophyta</taxon>
        <taxon>Spermatophyta</taxon>
        <taxon>Magnoliopsida</taxon>
        <taxon>eudicotyledons</taxon>
        <taxon>Gunneridae</taxon>
        <taxon>Pentapetalae</taxon>
        <taxon>rosids</taxon>
        <taxon>malvids</taxon>
        <taxon>Myrtales</taxon>
        <taxon>Myrtaceae</taxon>
        <taxon>Myrtoideae</taxon>
        <taxon>Eucalypteae</taxon>
        <taxon>Eucalyptus</taxon>
    </lineage>
</organism>
<gene>
    <name evidence="2" type="ORF">EUGRSUZ_H05080</name>
</gene>
<dbReference type="PANTHER" id="PTHR46354">
    <property type="entry name" value="DOG1 DOMAIN-CONTAINING PROTEIN"/>
    <property type="match status" value="1"/>
</dbReference>
<accession>A0A059B8L5</accession>
<sequence>MAAATTSPNPIRRNGSFAPERESFHKFFECWLVEQNQHLHDLISASSPARDGDDQALRPLIDRVMLHYEQYYKAKSRSAKQNVLAMFSPTWRSSFEDAFLWIGGWRPSMAFHLLYSKSGLQLEAQLAELIRGLATSDLADLSPSQLALIDDRQRTTIHQEKAITEKFAKHQETVADASMVELSHTITEMMRAGGGDAAVENEAAMEEEVESALAAKEEGLEEMLQMADDLRLSTLKEILNILTSMQAVHFLIAAAELHLRIHEWGKKKDEAQAQTHHLEAHATAQ</sequence>
<proteinExistence type="predicted"/>
<dbReference type="PROSITE" id="PS51806">
    <property type="entry name" value="DOG1"/>
    <property type="match status" value="1"/>
</dbReference>
<dbReference type="eggNOG" id="ENOG502QR15">
    <property type="taxonomic scope" value="Eukaryota"/>
</dbReference>
<dbReference type="AlphaFoldDB" id="A0A059B8L5"/>
<evidence type="ECO:0000259" key="1">
    <source>
        <dbReference type="PROSITE" id="PS51806"/>
    </source>
</evidence>
<dbReference type="KEGG" id="egr:104415975"/>
<dbReference type="Gramene" id="KCW62438">
    <property type="protein sequence ID" value="KCW62438"/>
    <property type="gene ID" value="EUGRSUZ_H05080"/>
</dbReference>
<dbReference type="GO" id="GO:0006351">
    <property type="term" value="P:DNA-templated transcription"/>
    <property type="evidence" value="ECO:0007669"/>
    <property type="project" value="InterPro"/>
</dbReference>
<dbReference type="OMA" id="MFTPSWT"/>
<dbReference type="Pfam" id="PF14144">
    <property type="entry name" value="DOG1"/>
    <property type="match status" value="1"/>
</dbReference>
<dbReference type="OrthoDB" id="542841at2759"/>
<dbReference type="STRING" id="71139.A0A059B8L5"/>
<dbReference type="InParanoid" id="A0A059B8L5"/>
<dbReference type="EMBL" id="KK198760">
    <property type="protein sequence ID" value="KCW62438.1"/>
    <property type="molecule type" value="Genomic_DNA"/>
</dbReference>
<evidence type="ECO:0000313" key="2">
    <source>
        <dbReference type="EMBL" id="KCW62438.1"/>
    </source>
</evidence>
<dbReference type="InterPro" id="IPR051886">
    <property type="entry name" value="Seed_Dev/Stress_Resp_Reg"/>
</dbReference>
<dbReference type="GO" id="GO:0043565">
    <property type="term" value="F:sequence-specific DNA binding"/>
    <property type="evidence" value="ECO:0007669"/>
    <property type="project" value="InterPro"/>
</dbReference>
<dbReference type="PANTHER" id="PTHR46354:SF4">
    <property type="entry name" value="PROTEIN DOG1-LIKE 3"/>
    <property type="match status" value="1"/>
</dbReference>
<protein>
    <recommendedName>
        <fullName evidence="1">DOG1 domain-containing protein</fullName>
    </recommendedName>
</protein>
<dbReference type="InterPro" id="IPR025422">
    <property type="entry name" value="TGA_domain"/>
</dbReference>
<feature type="domain" description="DOG1" evidence="1">
    <location>
        <begin position="21"/>
        <end position="271"/>
    </location>
</feature>
<reference evidence="2" key="1">
    <citation type="submission" date="2013-07" db="EMBL/GenBank/DDBJ databases">
        <title>The genome of Eucalyptus grandis.</title>
        <authorList>
            <person name="Schmutz J."/>
            <person name="Hayes R."/>
            <person name="Myburg A."/>
            <person name="Tuskan G."/>
            <person name="Grattapaglia D."/>
            <person name="Rokhsar D.S."/>
        </authorList>
    </citation>
    <scope>NUCLEOTIDE SEQUENCE</scope>
    <source>
        <tissue evidence="2">Leaf extractions</tissue>
    </source>
</reference>
<name>A0A059B8L5_EUCGR</name>